<evidence type="ECO:0000313" key="4">
    <source>
        <dbReference type="Proteomes" id="UP001589607"/>
    </source>
</evidence>
<evidence type="ECO:0000313" key="3">
    <source>
        <dbReference type="EMBL" id="MFB9096271.1"/>
    </source>
</evidence>
<gene>
    <name evidence="3" type="ORF">ACFFVF_07070</name>
</gene>
<reference evidence="3 4" key="1">
    <citation type="submission" date="2024-09" db="EMBL/GenBank/DDBJ databases">
        <authorList>
            <person name="Sun Q."/>
            <person name="Mori K."/>
        </authorList>
    </citation>
    <scope>NUCLEOTIDE SEQUENCE [LARGE SCALE GENOMIC DNA]</scope>
    <source>
        <strain evidence="3 4">CECT 7955</strain>
    </source>
</reference>
<feature type="domain" description="DUF2007" evidence="2">
    <location>
        <begin position="8"/>
        <end position="72"/>
    </location>
</feature>
<evidence type="ECO:0000256" key="1">
    <source>
        <dbReference type="SAM" id="Phobius"/>
    </source>
</evidence>
<dbReference type="Pfam" id="PF09413">
    <property type="entry name" value="DUF2007"/>
    <property type="match status" value="1"/>
</dbReference>
<sequence>MEKAKFRKVASYQYSSEAIIFKGKLESEGIQVFMRDNHTIDTDPLVSNAIGGVKLFVKEEDFTKATTILESISKYEVDNQGQGIVCPSCKEKKAMLVSVVDDAKSFLSMLIALLFIVLPFYVKRKYKCDSCGFEFETKK</sequence>
<dbReference type="EMBL" id="JBHMEY010000014">
    <property type="protein sequence ID" value="MFB9096271.1"/>
    <property type="molecule type" value="Genomic_DNA"/>
</dbReference>
<name>A0ABV5GMP8_9FLAO</name>
<keyword evidence="4" id="KW-1185">Reference proteome</keyword>
<keyword evidence="1" id="KW-0812">Transmembrane</keyword>
<dbReference type="RefSeq" id="WP_236458240.1">
    <property type="nucleotide sequence ID" value="NZ_CBCSGE010000009.1"/>
</dbReference>
<feature type="transmembrane region" description="Helical" evidence="1">
    <location>
        <begin position="105"/>
        <end position="122"/>
    </location>
</feature>
<proteinExistence type="predicted"/>
<keyword evidence="1" id="KW-0472">Membrane</keyword>
<comment type="caution">
    <text evidence="3">The sequence shown here is derived from an EMBL/GenBank/DDBJ whole genome shotgun (WGS) entry which is preliminary data.</text>
</comment>
<protein>
    <submittedName>
        <fullName evidence="3">Signal transducing protein</fullName>
    </submittedName>
</protein>
<dbReference type="Proteomes" id="UP001589607">
    <property type="component" value="Unassembled WGS sequence"/>
</dbReference>
<dbReference type="InterPro" id="IPR018551">
    <property type="entry name" value="DUF2007"/>
</dbReference>
<keyword evidence="1" id="KW-1133">Transmembrane helix</keyword>
<evidence type="ECO:0000259" key="2">
    <source>
        <dbReference type="Pfam" id="PF09413"/>
    </source>
</evidence>
<organism evidence="3 4">
    <name type="scientific">Flavobacterium jumunjinense</name>
    <dbReference type="NCBI Taxonomy" id="998845"/>
    <lineage>
        <taxon>Bacteria</taxon>
        <taxon>Pseudomonadati</taxon>
        <taxon>Bacteroidota</taxon>
        <taxon>Flavobacteriia</taxon>
        <taxon>Flavobacteriales</taxon>
        <taxon>Flavobacteriaceae</taxon>
        <taxon>Flavobacterium</taxon>
    </lineage>
</organism>
<accession>A0ABV5GMP8</accession>